<dbReference type="AlphaFoldDB" id="A0A6A6RIB9"/>
<keyword evidence="1" id="KW-0285">Flavoprotein</keyword>
<evidence type="ECO:0000256" key="1">
    <source>
        <dbReference type="ARBA" id="ARBA00022630"/>
    </source>
</evidence>
<accession>A0A6A6RIB9</accession>
<sequence>MSMQKPHSILISGAGVAGTTLALALARHPTMNPKPIITLIERSPVPRTTGQAIDIRGPGVKVIRKLGIEEKIRAKHTTETGITFLGRGGQQIARFDTTGDADNQSFSTSEFEVLRGELVQLLMEETEEARKKSGTEVKTVYGELIESLNDEKDGVTVNFANGKLESQKFDAVIATDGTGSRTRSMIFPEHKSLDCVKPLGFYIAYFTVPRLEHDTDLWQWYHAAGGLAIHMRPHRNKKTMGVYLSIVLPSKVQSPEIEAVIAKGVDAQKEMLRDRFKNAGWQIDRVLKEMDTTEDFYFQQSALVVTPKWASGRCAILGDAAFAAMGVGTSNAMIGAYMISGELANVKSNDAGEIAAALARYESGLRPLAGKNQMPPPGFPQLANPQTEWGIGVFHAVAKTVALTRLDKLLMKFGEPSEDAWKLPEYGF</sequence>
<dbReference type="InterPro" id="IPR036188">
    <property type="entry name" value="FAD/NAD-bd_sf"/>
</dbReference>
<dbReference type="GO" id="GO:0016491">
    <property type="term" value="F:oxidoreductase activity"/>
    <property type="evidence" value="ECO:0007669"/>
    <property type="project" value="UniProtKB-KW"/>
</dbReference>
<gene>
    <name evidence="5" type="ORF">P280DRAFT_524369</name>
</gene>
<evidence type="ECO:0000259" key="4">
    <source>
        <dbReference type="Pfam" id="PF01494"/>
    </source>
</evidence>
<dbReference type="EMBL" id="MU006858">
    <property type="protein sequence ID" value="KAF2634161.1"/>
    <property type="molecule type" value="Genomic_DNA"/>
</dbReference>
<name>A0A6A6RIB9_9PLEO</name>
<proteinExistence type="predicted"/>
<dbReference type="PANTHER" id="PTHR46865">
    <property type="entry name" value="OXIDOREDUCTASE-RELATED"/>
    <property type="match status" value="1"/>
</dbReference>
<dbReference type="SUPFAM" id="SSF51905">
    <property type="entry name" value="FAD/NAD(P)-binding domain"/>
    <property type="match status" value="1"/>
</dbReference>
<evidence type="ECO:0000313" key="6">
    <source>
        <dbReference type="Proteomes" id="UP000799753"/>
    </source>
</evidence>
<evidence type="ECO:0000313" key="5">
    <source>
        <dbReference type="EMBL" id="KAF2634161.1"/>
    </source>
</evidence>
<organism evidence="5 6">
    <name type="scientific">Massarina eburnea CBS 473.64</name>
    <dbReference type="NCBI Taxonomy" id="1395130"/>
    <lineage>
        <taxon>Eukaryota</taxon>
        <taxon>Fungi</taxon>
        <taxon>Dikarya</taxon>
        <taxon>Ascomycota</taxon>
        <taxon>Pezizomycotina</taxon>
        <taxon>Dothideomycetes</taxon>
        <taxon>Pleosporomycetidae</taxon>
        <taxon>Pleosporales</taxon>
        <taxon>Massarineae</taxon>
        <taxon>Massarinaceae</taxon>
        <taxon>Massarina</taxon>
    </lineage>
</organism>
<dbReference type="OrthoDB" id="655030at2759"/>
<dbReference type="Pfam" id="PF01494">
    <property type="entry name" value="FAD_binding_3"/>
    <property type="match status" value="1"/>
</dbReference>
<dbReference type="Gene3D" id="3.50.50.60">
    <property type="entry name" value="FAD/NAD(P)-binding domain"/>
    <property type="match status" value="1"/>
</dbReference>
<dbReference type="InterPro" id="IPR051704">
    <property type="entry name" value="FAD_aromatic-hydroxylase"/>
</dbReference>
<keyword evidence="3" id="KW-0560">Oxidoreductase</keyword>
<feature type="domain" description="FAD-binding" evidence="4">
    <location>
        <begin position="9"/>
        <end position="369"/>
    </location>
</feature>
<dbReference type="GO" id="GO:0071949">
    <property type="term" value="F:FAD binding"/>
    <property type="evidence" value="ECO:0007669"/>
    <property type="project" value="InterPro"/>
</dbReference>
<dbReference type="PANTHER" id="PTHR46865:SF2">
    <property type="entry name" value="MONOOXYGENASE"/>
    <property type="match status" value="1"/>
</dbReference>
<protein>
    <submittedName>
        <fullName evidence="5">FAD/NAD(P)-binding domain-containing protein</fullName>
    </submittedName>
</protein>
<reference evidence="5" key="1">
    <citation type="journal article" date="2020" name="Stud. Mycol.">
        <title>101 Dothideomycetes genomes: a test case for predicting lifestyles and emergence of pathogens.</title>
        <authorList>
            <person name="Haridas S."/>
            <person name="Albert R."/>
            <person name="Binder M."/>
            <person name="Bloem J."/>
            <person name="Labutti K."/>
            <person name="Salamov A."/>
            <person name="Andreopoulos B."/>
            <person name="Baker S."/>
            <person name="Barry K."/>
            <person name="Bills G."/>
            <person name="Bluhm B."/>
            <person name="Cannon C."/>
            <person name="Castanera R."/>
            <person name="Culley D."/>
            <person name="Daum C."/>
            <person name="Ezra D."/>
            <person name="Gonzalez J."/>
            <person name="Henrissat B."/>
            <person name="Kuo A."/>
            <person name="Liang C."/>
            <person name="Lipzen A."/>
            <person name="Lutzoni F."/>
            <person name="Magnuson J."/>
            <person name="Mondo S."/>
            <person name="Nolan M."/>
            <person name="Ohm R."/>
            <person name="Pangilinan J."/>
            <person name="Park H.-J."/>
            <person name="Ramirez L."/>
            <person name="Alfaro M."/>
            <person name="Sun H."/>
            <person name="Tritt A."/>
            <person name="Yoshinaga Y."/>
            <person name="Zwiers L.-H."/>
            <person name="Turgeon B."/>
            <person name="Goodwin S."/>
            <person name="Spatafora J."/>
            <person name="Crous P."/>
            <person name="Grigoriev I."/>
        </authorList>
    </citation>
    <scope>NUCLEOTIDE SEQUENCE</scope>
    <source>
        <strain evidence="5">CBS 473.64</strain>
    </source>
</reference>
<evidence type="ECO:0000256" key="2">
    <source>
        <dbReference type="ARBA" id="ARBA00022827"/>
    </source>
</evidence>
<dbReference type="PRINTS" id="PR00420">
    <property type="entry name" value="RNGMNOXGNASE"/>
</dbReference>
<dbReference type="InterPro" id="IPR002938">
    <property type="entry name" value="FAD-bd"/>
</dbReference>
<evidence type="ECO:0000256" key="3">
    <source>
        <dbReference type="ARBA" id="ARBA00023002"/>
    </source>
</evidence>
<dbReference type="Proteomes" id="UP000799753">
    <property type="component" value="Unassembled WGS sequence"/>
</dbReference>
<keyword evidence="6" id="KW-1185">Reference proteome</keyword>
<keyword evidence="2" id="KW-0274">FAD</keyword>